<dbReference type="GO" id="GO:0003677">
    <property type="term" value="F:DNA binding"/>
    <property type="evidence" value="ECO:0007669"/>
    <property type="project" value="UniProtKB-KW"/>
</dbReference>
<dbReference type="PANTHER" id="PTHR36206:SF4">
    <property type="entry name" value="HYPOTHETICAL CONSERVED PROTEIN (EUROFUNG)-RELATED"/>
    <property type="match status" value="1"/>
</dbReference>
<organism evidence="9 10">
    <name type="scientific">Fonsecaea erecta</name>
    <dbReference type="NCBI Taxonomy" id="1367422"/>
    <lineage>
        <taxon>Eukaryota</taxon>
        <taxon>Fungi</taxon>
        <taxon>Dikarya</taxon>
        <taxon>Ascomycota</taxon>
        <taxon>Pezizomycotina</taxon>
        <taxon>Eurotiomycetes</taxon>
        <taxon>Chaetothyriomycetidae</taxon>
        <taxon>Chaetothyriales</taxon>
        <taxon>Herpotrichiellaceae</taxon>
        <taxon>Fonsecaea</taxon>
    </lineage>
</organism>
<keyword evidence="1" id="KW-0479">Metal-binding</keyword>
<evidence type="ECO:0000256" key="1">
    <source>
        <dbReference type="ARBA" id="ARBA00022723"/>
    </source>
</evidence>
<evidence type="ECO:0000256" key="4">
    <source>
        <dbReference type="ARBA" id="ARBA00023125"/>
    </source>
</evidence>
<keyword evidence="4" id="KW-0238">DNA-binding</keyword>
<feature type="region of interest" description="Disordered" evidence="7">
    <location>
        <begin position="643"/>
        <end position="677"/>
    </location>
</feature>
<keyword evidence="3" id="KW-0805">Transcription regulation</keyword>
<evidence type="ECO:0000259" key="8">
    <source>
        <dbReference type="Pfam" id="PF00172"/>
    </source>
</evidence>
<dbReference type="Proteomes" id="UP000078343">
    <property type="component" value="Unassembled WGS sequence"/>
</dbReference>
<gene>
    <name evidence="9" type="ORF">AYL99_07780</name>
</gene>
<protein>
    <recommendedName>
        <fullName evidence="8">Zn(2)-C6 fungal-type domain-containing protein</fullName>
    </recommendedName>
</protein>
<dbReference type="PANTHER" id="PTHR36206">
    <property type="entry name" value="ASPERCRYPTIN BIOSYNTHESIS CLUSTER-SPECIFIC TRANSCRIPTION REGULATOR ATNN-RELATED"/>
    <property type="match status" value="1"/>
</dbReference>
<dbReference type="EMBL" id="LVYI01000006">
    <property type="protein sequence ID" value="OAP58690.1"/>
    <property type="molecule type" value="Genomic_DNA"/>
</dbReference>
<sequence length="698" mass="77159">METILEKTKGASSPPKRRSRKSTPKKRARRVKCDEEKPECRRCLHTGRTCEGYLDLGPDPGSRLDSAVRRQQQQHLPLEPASISTYSIPFKVPGSQADRQLLHYFCCQAAWDLSRCADPALWTQLVLQRASQQSVVRNALVALSALHKDYLCGEVVGIDHYHSESMTVTDTPDADDNTPPRVMLSRNHRTVGMITRCHRQLRKYLSRVDASPAVALVCSVIFYAFESLLGESQQAIWHLDQGLHLLERCQRDGSFDPHDPLVPHLTTLLHQLDLQASCFDDRRAPVLHLATDDERTGVVDIVPKTFLDLTHAEAVLAKLQNCTLHHLVDYVHFRGAKMEHLPSQSFVERLVLVAQLHKYEATLRNFSSREDLTISNSSAHTQREDHRQQRTQRIMRLRVNLYMFLYLVKEHIPFPMTTAYEMARQLAAAADSLSGYPRRAFTSGTATPISDAEEDLESALSCITALLSHAAAATTTTEKSPTSTSTSRFSPPPPSTTASSGTQPTGTTYTLSTQLVASVYFLCLKQTDPRTLARGVALFAHPQLRHARDGLWDTRTASFLVENLVKVRQHGTVTEGRSGSDILVHVTSSSSSSSSGYHGRGHDAGVDLAKLQCIFRISARQGLPMMQSKRFTMLLSRRGGDETAPVLASNAHSTSTSTLTRVEEDTAAQQQGKSAAGGFNAAAVHEGRGGYSHFAAPP</sequence>
<dbReference type="RefSeq" id="XP_018692057.1">
    <property type="nucleotide sequence ID" value="XM_018839289.1"/>
</dbReference>
<dbReference type="GO" id="GO:0000981">
    <property type="term" value="F:DNA-binding transcription factor activity, RNA polymerase II-specific"/>
    <property type="evidence" value="ECO:0007669"/>
    <property type="project" value="InterPro"/>
</dbReference>
<evidence type="ECO:0000256" key="2">
    <source>
        <dbReference type="ARBA" id="ARBA00022833"/>
    </source>
</evidence>
<dbReference type="AlphaFoldDB" id="A0A178ZFX8"/>
<dbReference type="STRING" id="1367422.A0A178ZFX8"/>
<dbReference type="InterPro" id="IPR001138">
    <property type="entry name" value="Zn2Cys6_DnaBD"/>
</dbReference>
<dbReference type="GeneID" id="30011948"/>
<dbReference type="Gene3D" id="4.10.240.10">
    <property type="entry name" value="Zn(2)-C6 fungal-type DNA-binding domain"/>
    <property type="match status" value="1"/>
</dbReference>
<keyword evidence="5" id="KW-0804">Transcription</keyword>
<evidence type="ECO:0000256" key="7">
    <source>
        <dbReference type="SAM" id="MobiDB-lite"/>
    </source>
</evidence>
<evidence type="ECO:0000313" key="10">
    <source>
        <dbReference type="Proteomes" id="UP000078343"/>
    </source>
</evidence>
<evidence type="ECO:0000256" key="3">
    <source>
        <dbReference type="ARBA" id="ARBA00023015"/>
    </source>
</evidence>
<accession>A0A178ZFX8</accession>
<keyword evidence="2" id="KW-0862">Zinc</keyword>
<feature type="compositionally biased region" description="Low complexity" evidence="7">
    <location>
        <begin position="496"/>
        <end position="505"/>
    </location>
</feature>
<dbReference type="InterPro" id="IPR052360">
    <property type="entry name" value="Transcr_Regulatory_Proteins"/>
</dbReference>
<feature type="compositionally biased region" description="Basic residues" evidence="7">
    <location>
        <begin position="15"/>
        <end position="30"/>
    </location>
</feature>
<feature type="compositionally biased region" description="Low complexity" evidence="7">
    <location>
        <begin position="473"/>
        <end position="489"/>
    </location>
</feature>
<feature type="domain" description="Zn(2)-C6 fungal-type" evidence="8">
    <location>
        <begin position="27"/>
        <end position="53"/>
    </location>
</feature>
<keyword evidence="6" id="KW-0539">Nucleus</keyword>
<proteinExistence type="predicted"/>
<dbReference type="CDD" id="cd00067">
    <property type="entry name" value="GAL4"/>
    <property type="match status" value="1"/>
</dbReference>
<dbReference type="OrthoDB" id="3598904at2759"/>
<evidence type="ECO:0000256" key="5">
    <source>
        <dbReference type="ARBA" id="ARBA00023163"/>
    </source>
</evidence>
<feature type="compositionally biased region" description="Low complexity" evidence="7">
    <location>
        <begin position="667"/>
        <end position="677"/>
    </location>
</feature>
<evidence type="ECO:0000313" key="9">
    <source>
        <dbReference type="EMBL" id="OAP58690.1"/>
    </source>
</evidence>
<feature type="region of interest" description="Disordered" evidence="7">
    <location>
        <begin position="473"/>
        <end position="505"/>
    </location>
</feature>
<keyword evidence="10" id="KW-1185">Reference proteome</keyword>
<feature type="compositionally biased region" description="Polar residues" evidence="7">
    <location>
        <begin position="650"/>
        <end position="660"/>
    </location>
</feature>
<dbReference type="GO" id="GO:0008270">
    <property type="term" value="F:zinc ion binding"/>
    <property type="evidence" value="ECO:0007669"/>
    <property type="project" value="InterPro"/>
</dbReference>
<dbReference type="Pfam" id="PF00172">
    <property type="entry name" value="Zn_clus"/>
    <property type="match status" value="1"/>
</dbReference>
<evidence type="ECO:0000256" key="6">
    <source>
        <dbReference type="ARBA" id="ARBA00023242"/>
    </source>
</evidence>
<dbReference type="InterPro" id="IPR036864">
    <property type="entry name" value="Zn2-C6_fun-type_DNA-bd_sf"/>
</dbReference>
<name>A0A178ZFX8_9EURO</name>
<reference evidence="9 10" key="1">
    <citation type="submission" date="2016-04" db="EMBL/GenBank/DDBJ databases">
        <title>Draft genome of Fonsecaea erecta CBS 125763.</title>
        <authorList>
            <person name="Weiss V.A."/>
            <person name="Vicente V.A."/>
            <person name="Raittz R.T."/>
            <person name="Moreno L.F."/>
            <person name="De Souza E.M."/>
            <person name="Pedrosa F.O."/>
            <person name="Steffens M.B."/>
            <person name="Faoro H."/>
            <person name="Tadra-Sfeir M.Z."/>
            <person name="Najafzadeh M.J."/>
            <person name="Felipe M.S."/>
            <person name="Teixeira M."/>
            <person name="Sun J."/>
            <person name="Xi L."/>
            <person name="Gomes R."/>
            <person name="De Azevedo C.M."/>
            <person name="Salgado C.G."/>
            <person name="Da Silva M.B."/>
            <person name="Nascimento M.F."/>
            <person name="Queiroz-Telles F."/>
            <person name="Attili D.S."/>
            <person name="Gorbushina A."/>
        </authorList>
    </citation>
    <scope>NUCLEOTIDE SEQUENCE [LARGE SCALE GENOMIC DNA]</scope>
    <source>
        <strain evidence="9 10">CBS 125763</strain>
    </source>
</reference>
<dbReference type="SUPFAM" id="SSF57701">
    <property type="entry name" value="Zn2/Cys6 DNA-binding domain"/>
    <property type="match status" value="1"/>
</dbReference>
<feature type="region of interest" description="Disordered" evidence="7">
    <location>
        <begin position="1"/>
        <end position="31"/>
    </location>
</feature>
<comment type="caution">
    <text evidence="9">The sequence shown here is derived from an EMBL/GenBank/DDBJ whole genome shotgun (WGS) entry which is preliminary data.</text>
</comment>